<evidence type="ECO:0000256" key="4">
    <source>
        <dbReference type="ARBA" id="ARBA00022840"/>
    </source>
</evidence>
<reference evidence="6 7" key="1">
    <citation type="submission" date="2020-02" db="EMBL/GenBank/DDBJ databases">
        <title>Sequencing the genomes of 1000 actinobacteria strains.</title>
        <authorList>
            <person name="Klenk H.-P."/>
        </authorList>
    </citation>
    <scope>NUCLEOTIDE SEQUENCE [LARGE SCALE GENOMIC DNA]</scope>
    <source>
        <strain evidence="6 7">DSM 19609</strain>
    </source>
</reference>
<evidence type="ECO:0000313" key="6">
    <source>
        <dbReference type="EMBL" id="NIH56720.1"/>
    </source>
</evidence>
<comment type="similarity">
    <text evidence="1">Belongs to the ABC transporter superfamily.</text>
</comment>
<dbReference type="SMART" id="SM00382">
    <property type="entry name" value="AAA"/>
    <property type="match status" value="1"/>
</dbReference>
<keyword evidence="2" id="KW-0813">Transport</keyword>
<dbReference type="Gene3D" id="3.40.50.300">
    <property type="entry name" value="P-loop containing nucleotide triphosphate hydrolases"/>
    <property type="match status" value="1"/>
</dbReference>
<keyword evidence="7" id="KW-1185">Reference proteome</keyword>
<dbReference type="InterPro" id="IPR003593">
    <property type="entry name" value="AAA+_ATPase"/>
</dbReference>
<dbReference type="PANTHER" id="PTHR43553">
    <property type="entry name" value="HEAVY METAL TRANSPORTER"/>
    <property type="match status" value="1"/>
</dbReference>
<dbReference type="InterPro" id="IPR003439">
    <property type="entry name" value="ABC_transporter-like_ATP-bd"/>
</dbReference>
<dbReference type="RefSeq" id="WP_167165864.1">
    <property type="nucleotide sequence ID" value="NZ_BAAAOO010000015.1"/>
</dbReference>
<dbReference type="PANTHER" id="PTHR43553:SF21">
    <property type="entry name" value="ABC TRANSPORTER ATP-BINDING PROTEIN MA_1418-RELATED"/>
    <property type="match status" value="1"/>
</dbReference>
<dbReference type="InterPro" id="IPR050095">
    <property type="entry name" value="ECF_ABC_transporter_ATP-bd"/>
</dbReference>
<name>A0ABX0SEB3_9ACTN</name>
<evidence type="ECO:0000256" key="1">
    <source>
        <dbReference type="ARBA" id="ARBA00005417"/>
    </source>
</evidence>
<keyword evidence="3" id="KW-0547">Nucleotide-binding</keyword>
<dbReference type="EC" id="3.6.3.-" evidence="6"/>
<dbReference type="PROSITE" id="PS50893">
    <property type="entry name" value="ABC_TRANSPORTER_2"/>
    <property type="match status" value="1"/>
</dbReference>
<keyword evidence="4 6" id="KW-0067">ATP-binding</keyword>
<dbReference type="GO" id="GO:0016787">
    <property type="term" value="F:hydrolase activity"/>
    <property type="evidence" value="ECO:0007669"/>
    <property type="project" value="UniProtKB-KW"/>
</dbReference>
<dbReference type="InterPro" id="IPR015856">
    <property type="entry name" value="ABC_transpr_CbiO/EcfA_su"/>
</dbReference>
<evidence type="ECO:0000256" key="2">
    <source>
        <dbReference type="ARBA" id="ARBA00022448"/>
    </source>
</evidence>
<dbReference type="InterPro" id="IPR027417">
    <property type="entry name" value="P-loop_NTPase"/>
</dbReference>
<organism evidence="6 7">
    <name type="scientific">Brooklawnia cerclae</name>
    <dbReference type="NCBI Taxonomy" id="349934"/>
    <lineage>
        <taxon>Bacteria</taxon>
        <taxon>Bacillati</taxon>
        <taxon>Actinomycetota</taxon>
        <taxon>Actinomycetes</taxon>
        <taxon>Propionibacteriales</taxon>
        <taxon>Propionibacteriaceae</taxon>
        <taxon>Brooklawnia</taxon>
    </lineage>
</organism>
<evidence type="ECO:0000256" key="3">
    <source>
        <dbReference type="ARBA" id="ARBA00022741"/>
    </source>
</evidence>
<protein>
    <submittedName>
        <fullName evidence="6">Energy-coupling factor transport system ATP-binding protein</fullName>
        <ecNumber evidence="6">3.6.3.-</ecNumber>
    </submittedName>
</protein>
<dbReference type="Proteomes" id="UP000749311">
    <property type="component" value="Unassembled WGS sequence"/>
</dbReference>
<dbReference type="Pfam" id="PF00005">
    <property type="entry name" value="ABC_tran"/>
    <property type="match status" value="1"/>
</dbReference>
<proteinExistence type="inferred from homology"/>
<dbReference type="CDD" id="cd03225">
    <property type="entry name" value="ABC_cobalt_CbiO_domain1"/>
    <property type="match status" value="1"/>
</dbReference>
<feature type="domain" description="ABC transporter" evidence="5">
    <location>
        <begin position="6"/>
        <end position="242"/>
    </location>
</feature>
<accession>A0ABX0SEB3</accession>
<keyword evidence="6" id="KW-0378">Hydrolase</keyword>
<evidence type="ECO:0000259" key="5">
    <source>
        <dbReference type="PROSITE" id="PS50893"/>
    </source>
</evidence>
<evidence type="ECO:0000313" key="7">
    <source>
        <dbReference type="Proteomes" id="UP000749311"/>
    </source>
</evidence>
<gene>
    <name evidence="6" type="ORF">FB473_001365</name>
</gene>
<dbReference type="SUPFAM" id="SSF52540">
    <property type="entry name" value="P-loop containing nucleoside triphosphate hydrolases"/>
    <property type="match status" value="1"/>
</dbReference>
<dbReference type="EMBL" id="JAAMOZ010000001">
    <property type="protein sequence ID" value="NIH56720.1"/>
    <property type="molecule type" value="Genomic_DNA"/>
</dbReference>
<dbReference type="GO" id="GO:0005524">
    <property type="term" value="F:ATP binding"/>
    <property type="evidence" value="ECO:0007669"/>
    <property type="project" value="UniProtKB-KW"/>
</dbReference>
<comment type="caution">
    <text evidence="6">The sequence shown here is derived from an EMBL/GenBank/DDBJ whole genome shotgun (WGS) entry which is preliminary data.</text>
</comment>
<sequence length="286" mass="31531">MAEPIIEVTGLDYRYEDGTQALSDVSFTIQPHEFVALIGTNGSGKTTLSKCLNGILKATGGAVVVDGLTIGPSTRSAQLIKSIGYVFQNPDHQLFNNRIYDEIAYAPRNLHLAAEDVDSRVREAARIAGIPERLFDDHPFFQTKGIRQRIAIASILSLRPKVIIVDEPTTGQDYRQSREVMDFLRMLNETAGHTIIVITHDMEIVAEYTQRVIAMTGGRILLDGATREVLTRADVIAQADLMPPLVTQLAQGLADDRFSGTTLFAEELLAEWRRVVGAGEEMRHVG</sequence>